<accession>A0A167VH15</accession>
<dbReference type="PANTHER" id="PTHR13513:SF9">
    <property type="entry name" value="E3 UBIQUITIN-PROTEIN LIGASE UBR7-RELATED"/>
    <property type="match status" value="1"/>
</dbReference>
<gene>
    <name evidence="7" type="ORF">FIBSPDRAFT_806157</name>
</gene>
<keyword evidence="8" id="KW-1185">Reference proteome</keyword>
<dbReference type="SMART" id="SM00249">
    <property type="entry name" value="PHD"/>
    <property type="match status" value="1"/>
</dbReference>
<evidence type="ECO:0000256" key="4">
    <source>
        <dbReference type="SAM" id="MobiDB-lite"/>
    </source>
</evidence>
<dbReference type="InterPro" id="IPR013083">
    <property type="entry name" value="Znf_RING/FYVE/PHD"/>
</dbReference>
<dbReference type="GO" id="GO:0008270">
    <property type="term" value="F:zinc ion binding"/>
    <property type="evidence" value="ECO:0007669"/>
    <property type="project" value="UniProtKB-KW"/>
</dbReference>
<keyword evidence="1" id="KW-0479">Metal-binding</keyword>
<dbReference type="GO" id="GO:0005737">
    <property type="term" value="C:cytoplasm"/>
    <property type="evidence" value="ECO:0007669"/>
    <property type="project" value="TreeGrafter"/>
</dbReference>
<evidence type="ECO:0000256" key="3">
    <source>
        <dbReference type="ARBA" id="ARBA00022833"/>
    </source>
</evidence>
<evidence type="ECO:0000256" key="1">
    <source>
        <dbReference type="ARBA" id="ARBA00022723"/>
    </source>
</evidence>
<dbReference type="InterPro" id="IPR003126">
    <property type="entry name" value="Znf_UBR"/>
</dbReference>
<evidence type="ECO:0000256" key="2">
    <source>
        <dbReference type="ARBA" id="ARBA00022771"/>
    </source>
</evidence>
<feature type="compositionally biased region" description="Basic and acidic residues" evidence="4">
    <location>
        <begin position="252"/>
        <end position="265"/>
    </location>
</feature>
<dbReference type="Proteomes" id="UP000076532">
    <property type="component" value="Unassembled WGS sequence"/>
</dbReference>
<dbReference type="EMBL" id="KV417871">
    <property type="protein sequence ID" value="KZP05005.1"/>
    <property type="molecule type" value="Genomic_DNA"/>
</dbReference>
<organism evidence="7 8">
    <name type="scientific">Athelia psychrophila</name>
    <dbReference type="NCBI Taxonomy" id="1759441"/>
    <lineage>
        <taxon>Eukaryota</taxon>
        <taxon>Fungi</taxon>
        <taxon>Dikarya</taxon>
        <taxon>Basidiomycota</taxon>
        <taxon>Agaricomycotina</taxon>
        <taxon>Agaricomycetes</taxon>
        <taxon>Agaricomycetidae</taxon>
        <taxon>Atheliales</taxon>
        <taxon>Atheliaceae</taxon>
        <taxon>Athelia</taxon>
    </lineage>
</organism>
<dbReference type="PANTHER" id="PTHR13513">
    <property type="entry name" value="E3 UBIQUITIN-PROTEIN LIGASE UBR7"/>
    <property type="match status" value="1"/>
</dbReference>
<dbReference type="GO" id="GO:0061630">
    <property type="term" value="F:ubiquitin protein ligase activity"/>
    <property type="evidence" value="ECO:0007669"/>
    <property type="project" value="InterPro"/>
</dbReference>
<name>A0A167VH15_9AGAM</name>
<dbReference type="CDD" id="cd19677">
    <property type="entry name" value="UBR-box_UBR7"/>
    <property type="match status" value="1"/>
</dbReference>
<evidence type="ECO:0000259" key="5">
    <source>
        <dbReference type="SMART" id="SM00249"/>
    </source>
</evidence>
<evidence type="ECO:0000259" key="6">
    <source>
        <dbReference type="SMART" id="SM00396"/>
    </source>
</evidence>
<dbReference type="InterPro" id="IPR001965">
    <property type="entry name" value="Znf_PHD"/>
</dbReference>
<dbReference type="Pfam" id="PF00628">
    <property type="entry name" value="PHD"/>
    <property type="match status" value="1"/>
</dbReference>
<dbReference type="InterPro" id="IPR011011">
    <property type="entry name" value="Znf_FYVE_PHD"/>
</dbReference>
<feature type="compositionally biased region" description="Acidic residues" evidence="4">
    <location>
        <begin position="230"/>
        <end position="241"/>
    </location>
</feature>
<proteinExistence type="predicted"/>
<dbReference type="Gene3D" id="3.30.40.10">
    <property type="entry name" value="Zinc/RING finger domain, C3HC4 (zinc finger)"/>
    <property type="match status" value="1"/>
</dbReference>
<keyword evidence="2" id="KW-0863">Zinc-finger</keyword>
<dbReference type="InterPro" id="IPR040204">
    <property type="entry name" value="UBR7"/>
</dbReference>
<evidence type="ECO:0000313" key="8">
    <source>
        <dbReference type="Proteomes" id="UP000076532"/>
    </source>
</evidence>
<sequence length="421" mass="46349">MSTLPDILASQTDLEAQAAEALPHSFSHCTYPLGELRQSVYLCLTCAEPRGICSACSIACHGDHEQLELFPKRDFQCDCPTHALAHPCTLHTIAEAPNVGNSYGQNFRGLFCRCSRKYEAEKERETMIQCLACEDWFHESCLNLRERPDSREPSPVQIEEPTEDEAATEDDDASSSGLPPPLIRDDDYDAFVCGSCVTRVPVLRRYAGTPGVRIVVRDSDTAIWRVEGAPESESEPVEVGDEANVATGSKRTRAEDGADESDAKRARVSPSLITDPKATPTSPCLAPPPNPLATDIMTRHANGDPSRGAGDIFLADGWRERWCRCSSCAPSFDFRSYLLSTPEETYTPPPDPDAGLSLEALGMRALMGLPRAQAIDSLRAFNEMRDGLMDYLRPFAAEGRVVGEEDVRAFFEEKERQRGGR</sequence>
<dbReference type="SMART" id="SM00396">
    <property type="entry name" value="ZnF_UBR1"/>
    <property type="match status" value="1"/>
</dbReference>
<dbReference type="STRING" id="436010.A0A167VH15"/>
<dbReference type="InterPro" id="IPR047506">
    <property type="entry name" value="UBR7-like_UBR-box"/>
</dbReference>
<dbReference type="OrthoDB" id="5795902at2759"/>
<evidence type="ECO:0008006" key="9">
    <source>
        <dbReference type="Google" id="ProtNLM"/>
    </source>
</evidence>
<feature type="region of interest" description="Disordered" evidence="4">
    <location>
        <begin position="227"/>
        <end position="289"/>
    </location>
</feature>
<dbReference type="InterPro" id="IPR019787">
    <property type="entry name" value="Znf_PHD-finger"/>
</dbReference>
<protein>
    <recommendedName>
        <fullName evidence="9">UBR-type domain-containing protein</fullName>
    </recommendedName>
</protein>
<feature type="domain" description="Zinc finger PHD-type" evidence="5">
    <location>
        <begin position="111"/>
        <end position="197"/>
    </location>
</feature>
<dbReference type="AlphaFoldDB" id="A0A167VH15"/>
<evidence type="ECO:0000313" key="7">
    <source>
        <dbReference type="EMBL" id="KZP05005.1"/>
    </source>
</evidence>
<reference evidence="7 8" key="1">
    <citation type="journal article" date="2016" name="Mol. Biol. Evol.">
        <title>Comparative Genomics of Early-Diverging Mushroom-Forming Fungi Provides Insights into the Origins of Lignocellulose Decay Capabilities.</title>
        <authorList>
            <person name="Nagy L.G."/>
            <person name="Riley R."/>
            <person name="Tritt A."/>
            <person name="Adam C."/>
            <person name="Daum C."/>
            <person name="Floudas D."/>
            <person name="Sun H."/>
            <person name="Yadav J.S."/>
            <person name="Pangilinan J."/>
            <person name="Larsson K.H."/>
            <person name="Matsuura K."/>
            <person name="Barry K."/>
            <person name="Labutti K."/>
            <person name="Kuo R."/>
            <person name="Ohm R.A."/>
            <person name="Bhattacharya S.S."/>
            <person name="Shirouzu T."/>
            <person name="Yoshinaga Y."/>
            <person name="Martin F.M."/>
            <person name="Grigoriev I.V."/>
            <person name="Hibbett D.S."/>
        </authorList>
    </citation>
    <scope>NUCLEOTIDE SEQUENCE [LARGE SCALE GENOMIC DNA]</scope>
    <source>
        <strain evidence="7 8">CBS 109695</strain>
    </source>
</reference>
<feature type="region of interest" description="Disordered" evidence="4">
    <location>
        <begin position="147"/>
        <end position="181"/>
    </location>
</feature>
<keyword evidence="3" id="KW-0862">Zinc</keyword>
<feature type="domain" description="UBR-type" evidence="6">
    <location>
        <begin position="27"/>
        <end position="92"/>
    </location>
</feature>
<feature type="compositionally biased region" description="Acidic residues" evidence="4">
    <location>
        <begin position="160"/>
        <end position="173"/>
    </location>
</feature>
<dbReference type="SUPFAM" id="SSF57903">
    <property type="entry name" value="FYVE/PHD zinc finger"/>
    <property type="match status" value="1"/>
</dbReference>